<evidence type="ECO:0000313" key="1">
    <source>
        <dbReference type="EMBL" id="MBW0523686.1"/>
    </source>
</evidence>
<accession>A0A9Q3ERQ1</accession>
<proteinExistence type="predicted"/>
<keyword evidence="2" id="KW-1185">Reference proteome</keyword>
<name>A0A9Q3ERQ1_9BASI</name>
<dbReference type="AlphaFoldDB" id="A0A9Q3ERQ1"/>
<protein>
    <submittedName>
        <fullName evidence="1">Uncharacterized protein</fullName>
    </submittedName>
</protein>
<gene>
    <name evidence="1" type="ORF">O181_063401</name>
</gene>
<organism evidence="1 2">
    <name type="scientific">Austropuccinia psidii MF-1</name>
    <dbReference type="NCBI Taxonomy" id="1389203"/>
    <lineage>
        <taxon>Eukaryota</taxon>
        <taxon>Fungi</taxon>
        <taxon>Dikarya</taxon>
        <taxon>Basidiomycota</taxon>
        <taxon>Pucciniomycotina</taxon>
        <taxon>Pucciniomycetes</taxon>
        <taxon>Pucciniales</taxon>
        <taxon>Sphaerophragmiaceae</taxon>
        <taxon>Austropuccinia</taxon>
    </lineage>
</organism>
<reference evidence="1" key="1">
    <citation type="submission" date="2021-03" db="EMBL/GenBank/DDBJ databases">
        <title>Draft genome sequence of rust myrtle Austropuccinia psidii MF-1, a brazilian biotype.</title>
        <authorList>
            <person name="Quecine M.C."/>
            <person name="Pachon D.M.R."/>
            <person name="Bonatelli M.L."/>
            <person name="Correr F.H."/>
            <person name="Franceschini L.M."/>
            <person name="Leite T.F."/>
            <person name="Margarido G.R.A."/>
            <person name="Almeida C.A."/>
            <person name="Ferrarezi J.A."/>
            <person name="Labate C.A."/>
        </authorList>
    </citation>
    <scope>NUCLEOTIDE SEQUENCE</scope>
    <source>
        <strain evidence="1">MF-1</strain>
    </source>
</reference>
<dbReference type="EMBL" id="AVOT02030500">
    <property type="protein sequence ID" value="MBW0523686.1"/>
    <property type="molecule type" value="Genomic_DNA"/>
</dbReference>
<evidence type="ECO:0000313" key="2">
    <source>
        <dbReference type="Proteomes" id="UP000765509"/>
    </source>
</evidence>
<comment type="caution">
    <text evidence="1">The sequence shown here is derived from an EMBL/GenBank/DDBJ whole genome shotgun (WGS) entry which is preliminary data.</text>
</comment>
<sequence length="153" mass="17320">MDCWERPNVTAYMEITGYFIDSKFRLTPLLSGLTEIEGDHSCTSLENTFLNLLHQYDFEDPMTCIKNSNSPRNTHMAHEIENQMANFSEDNHFIGCMAHEVLKALANGSISTPEKENELATPMAISNLVDPPDEFNLRYDSIILGVALLESYL</sequence>
<dbReference type="Proteomes" id="UP000765509">
    <property type="component" value="Unassembled WGS sequence"/>
</dbReference>